<dbReference type="InterPro" id="IPR011990">
    <property type="entry name" value="TPR-like_helical_dom_sf"/>
</dbReference>
<dbReference type="Proteomes" id="UP000308671">
    <property type="component" value="Unassembled WGS sequence"/>
</dbReference>
<sequence length="1091" mass="123211">MPPFSYASLPPLDSSTIRLLSLMPSKNETAALQGQLHNYSLQDSEKETHLYEALSYVWGGFDDPPHCIYINGHSLSITANLHAALLRLRNHTLERVIWVDALCINQQDDQEKGLQIQLMPRIYGHAAQVIVYFGQAADDSDMALECIRVAADDENEEHRNLLASKRNQESILGLLKRPWFQRIWVLQEVGLARSILIICGSVEMNGYTFCSGVSKLESLLKNYADLQSLIRPTIHLIRGSIFRPKYKSSSLGDLSLGELIDMYHNHKATVRHDKVYALLGMCSDHLSSTGLLPDYTIPWKILLRRLVNFILHQSMSIEAWDDSEAAVIKSSGYVLGHVSSVRNAINRYPGQYIEVTFNNRPISFQYYKNYGSHWSLQASAESIRKNDIVCLLEGASNPTVIRAFEDHFGIIMIAVNLRQQRHKHSSFQLSMSPKPDYSHEFLLVWQWGLIPGQHSSLLQLPQMEINSVVPDYLKTNMIRATRSFEVALILKDTGDLLMVEAKLKKDIEKCEELFGIGDIHILSLKEVLASVYWSSNRWKMAENLLLEVIGARQDLQGKCHQDTLNSKMELAKAYIDEEVLSRPSRAEQLRGIRTELLEAIKSNSRIEERTMVQAAEYLDERMFKLLLGLERDSVPVTNDLVKVISKPIRGDGKMLILLEERGMDSEITEDMAQFIAMNCGHSAVKSLMQKRRADVEVTSELLKEVAKRREADEQIDLLLDGRGADICADNGLLATVARMHYPHTLVMMDLILKIHSANIAIKEETVITAAENVYYGGRMIRMLFTTRGANIIMTENIMITAAKNIKQGSTIIKELLAKQGANIVVTKEIMITAAGNKEQGGIIIKELLAKKGASIVITEEIMITAARNIHQGNIIMRDLFAQQGANIVITERILIAAMGNENHGKTIIKWFFAQDADLAMREKIIIAVVGNENYGNPILREIFEEQGANMVITERIVIAAIRNDKYRQGLDTIQFLLEELEADINITLEVMKAVSKKQNNMRERFSLMMYLFKMRGADMEVTEETVRVIINEIVGPKYLLALLIEKQGEKLRVTEGMVRMVEEKLPEEVALLETMKDNIRRYSSGSTGSAG</sequence>
<feature type="domain" description="Heterokaryon incompatibility" evidence="1">
    <location>
        <begin position="51"/>
        <end position="188"/>
    </location>
</feature>
<dbReference type="InterPro" id="IPR055530">
    <property type="entry name" value="DUF7104"/>
</dbReference>
<protein>
    <recommendedName>
        <fullName evidence="1">Heterokaryon incompatibility domain-containing protein</fullName>
    </recommendedName>
</protein>
<dbReference type="OrthoDB" id="194358at2759"/>
<evidence type="ECO:0000313" key="2">
    <source>
        <dbReference type="EMBL" id="THV50473.1"/>
    </source>
</evidence>
<dbReference type="Pfam" id="PF23397">
    <property type="entry name" value="DUF7104"/>
    <property type="match status" value="4"/>
</dbReference>
<evidence type="ECO:0000313" key="3">
    <source>
        <dbReference type="Proteomes" id="UP000308671"/>
    </source>
</evidence>
<evidence type="ECO:0000259" key="1">
    <source>
        <dbReference type="Pfam" id="PF06985"/>
    </source>
</evidence>
<accession>A0A4S8QYI6</accession>
<dbReference type="Pfam" id="PF06985">
    <property type="entry name" value="HET"/>
    <property type="match status" value="1"/>
</dbReference>
<dbReference type="InterPro" id="IPR010730">
    <property type="entry name" value="HET"/>
</dbReference>
<organism evidence="2 3">
    <name type="scientific">Botrytis galanthina</name>
    <dbReference type="NCBI Taxonomy" id="278940"/>
    <lineage>
        <taxon>Eukaryota</taxon>
        <taxon>Fungi</taxon>
        <taxon>Dikarya</taxon>
        <taxon>Ascomycota</taxon>
        <taxon>Pezizomycotina</taxon>
        <taxon>Leotiomycetes</taxon>
        <taxon>Helotiales</taxon>
        <taxon>Sclerotiniaceae</taxon>
        <taxon>Botrytis</taxon>
    </lineage>
</organism>
<proteinExistence type="predicted"/>
<dbReference type="PANTHER" id="PTHR24148">
    <property type="entry name" value="ANKYRIN REPEAT DOMAIN-CONTAINING PROTEIN 39 HOMOLOG-RELATED"/>
    <property type="match status" value="1"/>
</dbReference>
<dbReference type="AlphaFoldDB" id="A0A4S8QYI6"/>
<name>A0A4S8QYI6_9HELO</name>
<comment type="caution">
    <text evidence="2">The sequence shown here is derived from an EMBL/GenBank/DDBJ whole genome shotgun (WGS) entry which is preliminary data.</text>
</comment>
<dbReference type="PANTHER" id="PTHR24148:SF78">
    <property type="entry name" value="HETEROKARYON INCOMPATIBILITY DOMAIN-CONTAINING PROTEIN"/>
    <property type="match status" value="1"/>
</dbReference>
<gene>
    <name evidence="2" type="ORF">BGAL_0149g00150</name>
</gene>
<dbReference type="Gene3D" id="1.25.40.10">
    <property type="entry name" value="Tetratricopeptide repeat domain"/>
    <property type="match status" value="1"/>
</dbReference>
<reference evidence="2 3" key="1">
    <citation type="submission" date="2017-12" db="EMBL/GenBank/DDBJ databases">
        <title>Comparative genomics of Botrytis spp.</title>
        <authorList>
            <person name="Valero-Jimenez C.A."/>
            <person name="Tapia P."/>
            <person name="Veloso J."/>
            <person name="Silva-Moreno E."/>
            <person name="Staats M."/>
            <person name="Valdes J.H."/>
            <person name="Van Kan J.A.L."/>
        </authorList>
    </citation>
    <scope>NUCLEOTIDE SEQUENCE [LARGE SCALE GENOMIC DNA]</scope>
    <source>
        <strain evidence="2 3">MUCL435</strain>
    </source>
</reference>
<dbReference type="EMBL" id="PQXL01000149">
    <property type="protein sequence ID" value="THV50473.1"/>
    <property type="molecule type" value="Genomic_DNA"/>
</dbReference>
<keyword evidence="3" id="KW-1185">Reference proteome</keyword>
<dbReference type="InterPro" id="IPR052895">
    <property type="entry name" value="HetReg/Transcr_Mod"/>
</dbReference>